<feature type="compositionally biased region" description="Acidic residues" evidence="1">
    <location>
        <begin position="19"/>
        <end position="52"/>
    </location>
</feature>
<feature type="compositionally biased region" description="Low complexity" evidence="1">
    <location>
        <begin position="64"/>
        <end position="75"/>
    </location>
</feature>
<proteinExistence type="predicted"/>
<dbReference type="EMBL" id="QXFT01002629">
    <property type="protein sequence ID" value="KAE9295329.1"/>
    <property type="molecule type" value="Genomic_DNA"/>
</dbReference>
<comment type="caution">
    <text evidence="2">The sequence shown here is derived from an EMBL/GenBank/DDBJ whole genome shotgun (WGS) entry which is preliminary data.</text>
</comment>
<dbReference type="EMBL" id="QXFV01002601">
    <property type="protein sequence ID" value="KAE8985590.1"/>
    <property type="molecule type" value="Genomic_DNA"/>
</dbReference>
<accession>A0A6A3ITZ4</accession>
<dbReference type="Proteomes" id="UP000429607">
    <property type="component" value="Unassembled WGS sequence"/>
</dbReference>
<sequence length="97" mass="10955">MVTTRRGQRQPSPVQSESDHEESDELGSVPTDEEEEQKNEDNDEWSNDDEEVRSDRRVEVMEQTTEVSRSTSSSTPVGLTPEMAMITSALQHLTTMV</sequence>
<feature type="region of interest" description="Disordered" evidence="1">
    <location>
        <begin position="1"/>
        <end position="79"/>
    </location>
</feature>
<organism evidence="2 4">
    <name type="scientific">Phytophthora rubi</name>
    <dbReference type="NCBI Taxonomy" id="129364"/>
    <lineage>
        <taxon>Eukaryota</taxon>
        <taxon>Sar</taxon>
        <taxon>Stramenopiles</taxon>
        <taxon>Oomycota</taxon>
        <taxon>Peronosporomycetes</taxon>
        <taxon>Peronosporales</taxon>
        <taxon>Peronosporaceae</taxon>
        <taxon>Phytophthora</taxon>
    </lineage>
</organism>
<feature type="compositionally biased region" description="Polar residues" evidence="1">
    <location>
        <begin position="1"/>
        <end position="16"/>
    </location>
</feature>
<evidence type="ECO:0000313" key="3">
    <source>
        <dbReference type="EMBL" id="KAE9295329.1"/>
    </source>
</evidence>
<dbReference type="Proteomes" id="UP000434957">
    <property type="component" value="Unassembled WGS sequence"/>
</dbReference>
<name>A0A6A3ITZ4_9STRA</name>
<evidence type="ECO:0000313" key="2">
    <source>
        <dbReference type="EMBL" id="KAE8985590.1"/>
    </source>
</evidence>
<gene>
    <name evidence="2" type="ORF">PR001_g22845</name>
    <name evidence="3" type="ORF">PR003_g24044</name>
</gene>
<evidence type="ECO:0000313" key="4">
    <source>
        <dbReference type="Proteomes" id="UP000429607"/>
    </source>
</evidence>
<protein>
    <submittedName>
        <fullName evidence="2">Uncharacterized protein</fullName>
    </submittedName>
</protein>
<keyword evidence="5" id="KW-1185">Reference proteome</keyword>
<evidence type="ECO:0000313" key="5">
    <source>
        <dbReference type="Proteomes" id="UP000434957"/>
    </source>
</evidence>
<dbReference type="AlphaFoldDB" id="A0A6A3ITZ4"/>
<evidence type="ECO:0000256" key="1">
    <source>
        <dbReference type="SAM" id="MobiDB-lite"/>
    </source>
</evidence>
<reference evidence="2 4" key="1">
    <citation type="submission" date="2018-09" db="EMBL/GenBank/DDBJ databases">
        <title>Genomic investigation of the strawberry pathogen Phytophthora fragariae indicates pathogenicity is determined by transcriptional variation in three key races.</title>
        <authorList>
            <person name="Adams T.M."/>
            <person name="Armitage A.D."/>
            <person name="Sobczyk M.K."/>
            <person name="Bates H.J."/>
            <person name="Dunwell J.M."/>
            <person name="Nellist C.F."/>
            <person name="Harrison R.J."/>
        </authorList>
    </citation>
    <scope>NUCLEOTIDE SEQUENCE [LARGE SCALE GENOMIC DNA]</scope>
    <source>
        <strain evidence="2 4">SCRP249</strain>
        <strain evidence="3 5">SCRP333</strain>
    </source>
</reference>